<organism evidence="2 3">
    <name type="scientific">Tetranychus urticae</name>
    <name type="common">Two-spotted spider mite</name>
    <dbReference type="NCBI Taxonomy" id="32264"/>
    <lineage>
        <taxon>Eukaryota</taxon>
        <taxon>Metazoa</taxon>
        <taxon>Ecdysozoa</taxon>
        <taxon>Arthropoda</taxon>
        <taxon>Chelicerata</taxon>
        <taxon>Arachnida</taxon>
        <taxon>Acari</taxon>
        <taxon>Acariformes</taxon>
        <taxon>Trombidiformes</taxon>
        <taxon>Prostigmata</taxon>
        <taxon>Eleutherengona</taxon>
        <taxon>Raphignathae</taxon>
        <taxon>Tetranychoidea</taxon>
        <taxon>Tetranychidae</taxon>
        <taxon>Tetranychus</taxon>
    </lineage>
</organism>
<keyword evidence="1" id="KW-0472">Membrane</keyword>
<evidence type="ECO:0000313" key="2">
    <source>
        <dbReference type="EnsemblMetazoa" id="tetur33g01090.1"/>
    </source>
</evidence>
<accession>T1L2I6</accession>
<reference evidence="2" key="2">
    <citation type="submission" date="2015-06" db="UniProtKB">
        <authorList>
            <consortium name="EnsemblMetazoa"/>
        </authorList>
    </citation>
    <scope>IDENTIFICATION</scope>
</reference>
<dbReference type="EnsemblMetazoa" id="tetur33g01090.1">
    <property type="protein sequence ID" value="tetur33g01090.1"/>
    <property type="gene ID" value="tetur33g01090"/>
</dbReference>
<name>T1L2I6_TETUR</name>
<keyword evidence="3" id="KW-1185">Reference proteome</keyword>
<reference evidence="3" key="1">
    <citation type="submission" date="2011-08" db="EMBL/GenBank/DDBJ databases">
        <authorList>
            <person name="Rombauts S."/>
        </authorList>
    </citation>
    <scope>NUCLEOTIDE SEQUENCE</scope>
    <source>
        <strain evidence="3">London</strain>
    </source>
</reference>
<evidence type="ECO:0000313" key="3">
    <source>
        <dbReference type="Proteomes" id="UP000015104"/>
    </source>
</evidence>
<dbReference type="AlphaFoldDB" id="T1L2I6"/>
<protein>
    <submittedName>
        <fullName evidence="2">Uncharacterized protein</fullName>
    </submittedName>
</protein>
<proteinExistence type="predicted"/>
<keyword evidence="1" id="KW-0812">Transmembrane</keyword>
<dbReference type="EMBL" id="CAEY01000947">
    <property type="status" value="NOT_ANNOTATED_CDS"/>
    <property type="molecule type" value="Genomic_DNA"/>
</dbReference>
<feature type="transmembrane region" description="Helical" evidence="1">
    <location>
        <begin position="20"/>
        <end position="43"/>
    </location>
</feature>
<dbReference type="HOGENOM" id="CLU_3071311_0_0_1"/>
<evidence type="ECO:0000256" key="1">
    <source>
        <dbReference type="SAM" id="Phobius"/>
    </source>
</evidence>
<dbReference type="Proteomes" id="UP000015104">
    <property type="component" value="Unassembled WGS sequence"/>
</dbReference>
<keyword evidence="1" id="KW-1133">Transmembrane helix</keyword>
<sequence>MDTQIVNLHSLYNRSSCKNSLLVLAASSAVLCSAIMLAALWTVRVASRKNNAI</sequence>